<accession>M7TXL8</accession>
<name>M7TXL8_BOTF1</name>
<dbReference type="EMBL" id="KB707786">
    <property type="protein sequence ID" value="EMR88411.1"/>
    <property type="molecule type" value="Genomic_DNA"/>
</dbReference>
<dbReference type="Proteomes" id="UP000012045">
    <property type="component" value="Unassembled WGS sequence"/>
</dbReference>
<reference evidence="2" key="1">
    <citation type="journal article" date="2013" name="Genome Announc.">
        <title>Draft genome sequence of Botrytis cinerea BcDW1, inoculum for noble rot of grape berries.</title>
        <authorList>
            <person name="Blanco-Ulate B."/>
            <person name="Allen G."/>
            <person name="Powell A.L."/>
            <person name="Cantu D."/>
        </authorList>
    </citation>
    <scope>NUCLEOTIDE SEQUENCE [LARGE SCALE GENOMIC DNA]</scope>
    <source>
        <strain evidence="2">BcDW1</strain>
    </source>
</reference>
<sequence length="118" mass="13250">MTSSNGYAIIRDTVAVELVQQAADKAPVDLMYSEYSDLAELLETDKVPPLKSVKIGIFRPTTPDPKRMKAGLKREVYVTIALTDLNLATRFFIFPGRSHKRTFESSLKVEGKESRLCQ</sequence>
<organism evidence="1 2">
    <name type="scientific">Botryotinia fuckeliana (strain BcDW1)</name>
    <name type="common">Noble rot fungus</name>
    <name type="synonym">Botrytis cinerea</name>
    <dbReference type="NCBI Taxonomy" id="1290391"/>
    <lineage>
        <taxon>Eukaryota</taxon>
        <taxon>Fungi</taxon>
        <taxon>Dikarya</taxon>
        <taxon>Ascomycota</taxon>
        <taxon>Pezizomycotina</taxon>
        <taxon>Leotiomycetes</taxon>
        <taxon>Helotiales</taxon>
        <taxon>Sclerotiniaceae</taxon>
        <taxon>Botrytis</taxon>
    </lineage>
</organism>
<proteinExistence type="predicted"/>
<protein>
    <submittedName>
        <fullName evidence="1">Uncharacterized protein</fullName>
    </submittedName>
</protein>
<gene>
    <name evidence="1" type="ORF">BcDW1_2948</name>
</gene>
<dbReference type="OrthoDB" id="4422218at2759"/>
<evidence type="ECO:0000313" key="2">
    <source>
        <dbReference type="Proteomes" id="UP000012045"/>
    </source>
</evidence>
<dbReference type="AlphaFoldDB" id="M7TXL8"/>
<dbReference type="HOGENOM" id="CLU_2072766_0_0_1"/>
<evidence type="ECO:0000313" key="1">
    <source>
        <dbReference type="EMBL" id="EMR88411.1"/>
    </source>
</evidence>